<reference evidence="2 3" key="1">
    <citation type="journal article" date="2020" name="Cell">
        <title>Large-Scale Comparative Analyses of Tick Genomes Elucidate Their Genetic Diversity and Vector Capacities.</title>
        <authorList>
            <consortium name="Tick Genome and Microbiome Consortium (TIGMIC)"/>
            <person name="Jia N."/>
            <person name="Wang J."/>
            <person name="Shi W."/>
            <person name="Du L."/>
            <person name="Sun Y."/>
            <person name="Zhan W."/>
            <person name="Jiang J.F."/>
            <person name="Wang Q."/>
            <person name="Zhang B."/>
            <person name="Ji P."/>
            <person name="Bell-Sakyi L."/>
            <person name="Cui X.M."/>
            <person name="Yuan T.T."/>
            <person name="Jiang B.G."/>
            <person name="Yang W.F."/>
            <person name="Lam T.T."/>
            <person name="Chang Q.C."/>
            <person name="Ding S.J."/>
            <person name="Wang X.J."/>
            <person name="Zhu J.G."/>
            <person name="Ruan X.D."/>
            <person name="Zhao L."/>
            <person name="Wei J.T."/>
            <person name="Ye R.Z."/>
            <person name="Que T.C."/>
            <person name="Du C.H."/>
            <person name="Zhou Y.H."/>
            <person name="Cheng J.X."/>
            <person name="Dai P.F."/>
            <person name="Guo W.B."/>
            <person name="Han X.H."/>
            <person name="Huang E.J."/>
            <person name="Li L.F."/>
            <person name="Wei W."/>
            <person name="Gao Y.C."/>
            <person name="Liu J.Z."/>
            <person name="Shao H.Z."/>
            <person name="Wang X."/>
            <person name="Wang C.C."/>
            <person name="Yang T.C."/>
            <person name="Huo Q.B."/>
            <person name="Li W."/>
            <person name="Chen H.Y."/>
            <person name="Chen S.E."/>
            <person name="Zhou L.G."/>
            <person name="Ni X.B."/>
            <person name="Tian J.H."/>
            <person name="Sheng Y."/>
            <person name="Liu T."/>
            <person name="Pan Y.S."/>
            <person name="Xia L.Y."/>
            <person name="Li J."/>
            <person name="Zhao F."/>
            <person name="Cao W.C."/>
        </authorList>
    </citation>
    <scope>NUCLEOTIDE SEQUENCE [LARGE SCALE GENOMIC DNA]</scope>
    <source>
        <strain evidence="2">HaeL-2018</strain>
    </source>
</reference>
<evidence type="ECO:0000313" key="2">
    <source>
        <dbReference type="EMBL" id="KAH9370154.1"/>
    </source>
</evidence>
<organism evidence="2 3">
    <name type="scientific">Haemaphysalis longicornis</name>
    <name type="common">Bush tick</name>
    <dbReference type="NCBI Taxonomy" id="44386"/>
    <lineage>
        <taxon>Eukaryota</taxon>
        <taxon>Metazoa</taxon>
        <taxon>Ecdysozoa</taxon>
        <taxon>Arthropoda</taxon>
        <taxon>Chelicerata</taxon>
        <taxon>Arachnida</taxon>
        <taxon>Acari</taxon>
        <taxon>Parasitiformes</taxon>
        <taxon>Ixodida</taxon>
        <taxon>Ixodoidea</taxon>
        <taxon>Ixodidae</taxon>
        <taxon>Haemaphysalinae</taxon>
        <taxon>Haemaphysalis</taxon>
    </lineage>
</organism>
<dbReference type="EMBL" id="JABSTR010000005">
    <property type="protein sequence ID" value="KAH9370154.1"/>
    <property type="molecule type" value="Genomic_DNA"/>
</dbReference>
<keyword evidence="3" id="KW-1185">Reference proteome</keyword>
<feature type="compositionally biased region" description="Polar residues" evidence="1">
    <location>
        <begin position="86"/>
        <end position="104"/>
    </location>
</feature>
<protein>
    <submittedName>
        <fullName evidence="2">Uncharacterized protein</fullName>
    </submittedName>
</protein>
<name>A0A9J6G3R9_HAELO</name>
<evidence type="ECO:0000313" key="3">
    <source>
        <dbReference type="Proteomes" id="UP000821853"/>
    </source>
</evidence>
<proteinExistence type="predicted"/>
<sequence length="104" mass="11971">MKFTDYTYLSNINVGPFGFFIHQAAGLSKEERAETFIKVRKPRHFVSPNTFRTPTAHKFIVLTKLTQLRKPQTVTPYKALDPATPAHSQRNAFQLHQATNSRIR</sequence>
<comment type="caution">
    <text evidence="2">The sequence shown here is derived from an EMBL/GenBank/DDBJ whole genome shotgun (WGS) entry which is preliminary data.</text>
</comment>
<dbReference type="VEuPathDB" id="VectorBase:HLOH_057763"/>
<accession>A0A9J6G3R9</accession>
<evidence type="ECO:0000256" key="1">
    <source>
        <dbReference type="SAM" id="MobiDB-lite"/>
    </source>
</evidence>
<gene>
    <name evidence="2" type="ORF">HPB48_013076</name>
</gene>
<dbReference type="AlphaFoldDB" id="A0A9J6G3R9"/>
<dbReference type="Proteomes" id="UP000821853">
    <property type="component" value="Chromosome 3"/>
</dbReference>
<feature type="region of interest" description="Disordered" evidence="1">
    <location>
        <begin position="77"/>
        <end position="104"/>
    </location>
</feature>